<reference evidence="7 8" key="1">
    <citation type="submission" date="2016-01" db="EMBL/GenBank/DDBJ databases">
        <title>Highly variable Streptococcus oralis 1 are common among viridans streptococci isolated from primates.</title>
        <authorList>
            <person name="Denapaite D."/>
            <person name="Rieger M."/>
            <person name="Koendgen S."/>
            <person name="Brueckner R."/>
            <person name="Ochigava I."/>
            <person name="Kappeler P."/>
            <person name="Maetz-Rensing K."/>
            <person name="Leendertz F."/>
        </authorList>
    </citation>
    <scope>NUCLEOTIDE SEQUENCE [LARGE SCALE GENOMIC DNA]</scope>
    <source>
        <strain evidence="7 8">M3-1</strain>
    </source>
</reference>
<dbReference type="GO" id="GO:0015171">
    <property type="term" value="F:amino acid transmembrane transporter activity"/>
    <property type="evidence" value="ECO:0007669"/>
    <property type="project" value="TreeGrafter"/>
</dbReference>
<dbReference type="Proteomes" id="UP000075442">
    <property type="component" value="Unassembled WGS sequence"/>
</dbReference>
<dbReference type="PANTHER" id="PTHR43243">
    <property type="entry name" value="INNER MEMBRANE TRANSPORTER YGJI-RELATED"/>
    <property type="match status" value="1"/>
</dbReference>
<proteinExistence type="predicted"/>
<organism evidence="7 8">
    <name type="scientific">Streptococcus mitis</name>
    <dbReference type="NCBI Taxonomy" id="28037"/>
    <lineage>
        <taxon>Bacteria</taxon>
        <taxon>Bacillati</taxon>
        <taxon>Bacillota</taxon>
        <taxon>Bacilli</taxon>
        <taxon>Lactobacillales</taxon>
        <taxon>Streptococcaceae</taxon>
        <taxon>Streptococcus</taxon>
        <taxon>Streptococcus mitis group</taxon>
    </lineage>
</organism>
<dbReference type="EMBL" id="LROU01000026">
    <property type="protein sequence ID" value="KYF37859.1"/>
    <property type="molecule type" value="Genomic_DNA"/>
</dbReference>
<evidence type="ECO:0000256" key="1">
    <source>
        <dbReference type="ARBA" id="ARBA00004141"/>
    </source>
</evidence>
<dbReference type="PATRIC" id="fig|28037.235.peg.546"/>
<evidence type="ECO:0000313" key="8">
    <source>
        <dbReference type="Proteomes" id="UP000075442"/>
    </source>
</evidence>
<comment type="caution">
    <text evidence="7">The sequence shown here is derived from an EMBL/GenBank/DDBJ whole genome shotgun (WGS) entry which is preliminary data.</text>
</comment>
<evidence type="ECO:0000256" key="2">
    <source>
        <dbReference type="ARBA" id="ARBA00022448"/>
    </source>
</evidence>
<keyword evidence="4 6" id="KW-1133">Transmembrane helix</keyword>
<dbReference type="AlphaFoldDB" id="A0A150NWP5"/>
<dbReference type="PANTHER" id="PTHR43243:SF4">
    <property type="entry name" value="CATIONIC AMINO ACID TRANSPORTER 4"/>
    <property type="match status" value="1"/>
</dbReference>
<evidence type="ECO:0000313" key="7">
    <source>
        <dbReference type="EMBL" id="KYF37859.1"/>
    </source>
</evidence>
<evidence type="ECO:0000256" key="4">
    <source>
        <dbReference type="ARBA" id="ARBA00022989"/>
    </source>
</evidence>
<dbReference type="GO" id="GO:0016020">
    <property type="term" value="C:membrane"/>
    <property type="evidence" value="ECO:0007669"/>
    <property type="project" value="UniProtKB-SubCell"/>
</dbReference>
<feature type="transmembrane region" description="Helical" evidence="6">
    <location>
        <begin position="21"/>
        <end position="42"/>
    </location>
</feature>
<keyword evidence="3 6" id="KW-0812">Transmembrane</keyword>
<feature type="transmembrane region" description="Helical" evidence="6">
    <location>
        <begin position="54"/>
        <end position="73"/>
    </location>
</feature>
<sequence>MNIFRTKDVSLGRTEMHRHLKVWDLILLGIGAMVGTGIFTITGTAAATLAGPSLVVSIVISALCVSLSALFFAEFASRVPATGGAYSYLYAIFG</sequence>
<evidence type="ECO:0000256" key="3">
    <source>
        <dbReference type="ARBA" id="ARBA00022692"/>
    </source>
</evidence>
<dbReference type="InterPro" id="IPR002293">
    <property type="entry name" value="AA/rel_permease1"/>
</dbReference>
<evidence type="ECO:0000256" key="6">
    <source>
        <dbReference type="SAM" id="Phobius"/>
    </source>
</evidence>
<dbReference type="Gene3D" id="1.20.1740.10">
    <property type="entry name" value="Amino acid/polyamine transporter I"/>
    <property type="match status" value="1"/>
</dbReference>
<protein>
    <submittedName>
        <fullName evidence="7">Cationic amino acid transporter-APC Superfamily</fullName>
    </submittedName>
</protein>
<accession>A0A150NWP5</accession>
<evidence type="ECO:0000256" key="5">
    <source>
        <dbReference type="ARBA" id="ARBA00023136"/>
    </source>
</evidence>
<dbReference type="Pfam" id="PF13520">
    <property type="entry name" value="AA_permease_2"/>
    <property type="match status" value="1"/>
</dbReference>
<keyword evidence="2" id="KW-0813">Transport</keyword>
<comment type="subcellular location">
    <subcellularLocation>
        <location evidence="1">Membrane</location>
        <topology evidence="1">Multi-pass membrane protein</topology>
    </subcellularLocation>
</comment>
<gene>
    <name evidence="7" type="ORF">SMIM3I_01286</name>
</gene>
<name>A0A150NWP5_STRMT</name>
<keyword evidence="5 6" id="KW-0472">Membrane</keyword>